<keyword evidence="3" id="KW-0418">Kinase</keyword>
<keyword evidence="3" id="KW-0808">Transferase</keyword>
<feature type="transmembrane region" description="Helical" evidence="1">
    <location>
        <begin position="46"/>
        <end position="69"/>
    </location>
</feature>
<evidence type="ECO:0000313" key="4">
    <source>
        <dbReference type="Proteomes" id="UP001203338"/>
    </source>
</evidence>
<dbReference type="Gene3D" id="3.30.565.10">
    <property type="entry name" value="Histidine kinase-like ATPase, C-terminal domain"/>
    <property type="match status" value="1"/>
</dbReference>
<sequence>MSVNPITDDNFYLPDFCTPKAVFLLVIAAELLAIVLELAGSGAFSWTQLALTSLFIQWVVLLSAGLLCAIRPSMVSLSPSFTTAICLLVCLTVTSAFTLLAVFLITNMSFVWQEQNELLIRNNIIALIISSLVLRYFYLQKELLRQKQSELTARIQSLQSRIQPHFLFNSMNTIASLISSKPEQAEQAVEDLSDLFRASLDDASILISIGDEIALARQYLGIESLRFGDRLKVTWAVGELSPQTQIPRLCLQPLLENAIVHGIQPDSENGEIIISVTEAENLNLSVSNTLPGIQNKPENNNQIALINISDRLQALFDDKAKLVSRTYEIEDRSWYESRITIPIQQTEMVQSIRRAS</sequence>
<dbReference type="InterPro" id="IPR010559">
    <property type="entry name" value="Sig_transdc_His_kin_internal"/>
</dbReference>
<feature type="transmembrane region" description="Helical" evidence="1">
    <location>
        <begin position="21"/>
        <end position="40"/>
    </location>
</feature>
<evidence type="ECO:0000256" key="1">
    <source>
        <dbReference type="SAM" id="Phobius"/>
    </source>
</evidence>
<dbReference type="RefSeq" id="WP_249697205.1">
    <property type="nucleotide sequence ID" value="NZ_JAMFLX010000001.1"/>
</dbReference>
<dbReference type="InterPro" id="IPR050640">
    <property type="entry name" value="Bact_2-comp_sensor_kinase"/>
</dbReference>
<name>A0ABT0PAF5_9GAMM</name>
<dbReference type="Proteomes" id="UP001203338">
    <property type="component" value="Unassembled WGS sequence"/>
</dbReference>
<keyword evidence="4" id="KW-1185">Reference proteome</keyword>
<feature type="transmembrane region" description="Helical" evidence="1">
    <location>
        <begin position="118"/>
        <end position="138"/>
    </location>
</feature>
<protein>
    <submittedName>
        <fullName evidence="3">Histidine kinase</fullName>
    </submittedName>
</protein>
<dbReference type="PANTHER" id="PTHR34220:SF7">
    <property type="entry name" value="SENSOR HISTIDINE KINASE YPDA"/>
    <property type="match status" value="1"/>
</dbReference>
<reference evidence="3 4" key="1">
    <citation type="submission" date="2022-05" db="EMBL/GenBank/DDBJ databases">
        <authorList>
            <person name="Park J.-S."/>
        </authorList>
    </citation>
    <scope>NUCLEOTIDE SEQUENCE [LARGE SCALE GENOMIC DNA]</scope>
    <source>
        <strain evidence="3 4">2012CJ34-2</strain>
    </source>
</reference>
<dbReference type="GO" id="GO:0016301">
    <property type="term" value="F:kinase activity"/>
    <property type="evidence" value="ECO:0007669"/>
    <property type="project" value="UniProtKB-KW"/>
</dbReference>
<keyword evidence="1" id="KW-0812">Transmembrane</keyword>
<evidence type="ECO:0000259" key="2">
    <source>
        <dbReference type="Pfam" id="PF06580"/>
    </source>
</evidence>
<feature type="transmembrane region" description="Helical" evidence="1">
    <location>
        <begin position="81"/>
        <end position="106"/>
    </location>
</feature>
<accession>A0ABT0PAF5</accession>
<comment type="caution">
    <text evidence="3">The sequence shown here is derived from an EMBL/GenBank/DDBJ whole genome shotgun (WGS) entry which is preliminary data.</text>
</comment>
<keyword evidence="1" id="KW-0472">Membrane</keyword>
<proteinExistence type="predicted"/>
<gene>
    <name evidence="3" type="ORF">M3P05_00190</name>
</gene>
<organism evidence="3 4">
    <name type="scientific">Parendozoicomonas callyspongiae</name>
    <dbReference type="NCBI Taxonomy" id="2942213"/>
    <lineage>
        <taxon>Bacteria</taxon>
        <taxon>Pseudomonadati</taxon>
        <taxon>Pseudomonadota</taxon>
        <taxon>Gammaproteobacteria</taxon>
        <taxon>Oceanospirillales</taxon>
        <taxon>Endozoicomonadaceae</taxon>
        <taxon>Parendozoicomonas</taxon>
    </lineage>
</organism>
<dbReference type="Pfam" id="PF06580">
    <property type="entry name" value="His_kinase"/>
    <property type="match status" value="1"/>
</dbReference>
<keyword evidence="1" id="KW-1133">Transmembrane helix</keyword>
<dbReference type="EMBL" id="JAMFLX010000001">
    <property type="protein sequence ID" value="MCL6268367.1"/>
    <property type="molecule type" value="Genomic_DNA"/>
</dbReference>
<feature type="domain" description="Signal transduction histidine kinase internal region" evidence="2">
    <location>
        <begin position="153"/>
        <end position="231"/>
    </location>
</feature>
<dbReference type="PANTHER" id="PTHR34220">
    <property type="entry name" value="SENSOR HISTIDINE KINASE YPDA"/>
    <property type="match status" value="1"/>
</dbReference>
<dbReference type="InterPro" id="IPR036890">
    <property type="entry name" value="HATPase_C_sf"/>
</dbReference>
<evidence type="ECO:0000313" key="3">
    <source>
        <dbReference type="EMBL" id="MCL6268367.1"/>
    </source>
</evidence>